<dbReference type="Gene3D" id="3.30.1240.10">
    <property type="match status" value="1"/>
</dbReference>
<accession>A0ABP0R643</accession>
<dbReference type="Proteomes" id="UP001642464">
    <property type="component" value="Unassembled WGS sequence"/>
</dbReference>
<dbReference type="Pfam" id="PF08795">
    <property type="entry name" value="DUF1796"/>
    <property type="match status" value="1"/>
</dbReference>
<dbReference type="PANTHER" id="PTHR10000:SF8">
    <property type="entry name" value="HAD SUPERFAMILY HYDROLASE-LIKE, TYPE 3"/>
    <property type="match status" value="1"/>
</dbReference>
<gene>
    <name evidence="3" type="ORF">SCF082_LOCUS45098</name>
</gene>
<name>A0ABP0R643_9DINO</name>
<feature type="coiled-coil region" evidence="1">
    <location>
        <begin position="646"/>
        <end position="673"/>
    </location>
</feature>
<dbReference type="InterPro" id="IPR023214">
    <property type="entry name" value="HAD_sf"/>
</dbReference>
<protein>
    <submittedName>
        <fullName evidence="3">Chloroplastic</fullName>
    </submittedName>
</protein>
<dbReference type="EMBL" id="CAXAMM010040895">
    <property type="protein sequence ID" value="CAK9096027.1"/>
    <property type="molecule type" value="Genomic_DNA"/>
</dbReference>
<dbReference type="Gene3D" id="3.40.50.1000">
    <property type="entry name" value="HAD superfamily/HAD-like"/>
    <property type="match status" value="1"/>
</dbReference>
<keyword evidence="1" id="KW-0175">Coiled coil</keyword>
<evidence type="ECO:0000313" key="4">
    <source>
        <dbReference type="Proteomes" id="UP001642464"/>
    </source>
</evidence>
<evidence type="ECO:0000256" key="1">
    <source>
        <dbReference type="SAM" id="Coils"/>
    </source>
</evidence>
<dbReference type="InterPro" id="IPR036412">
    <property type="entry name" value="HAD-like_sf"/>
</dbReference>
<dbReference type="PANTHER" id="PTHR10000">
    <property type="entry name" value="PHOSPHOSERINE PHOSPHATASE"/>
    <property type="match status" value="1"/>
</dbReference>
<evidence type="ECO:0000313" key="3">
    <source>
        <dbReference type="EMBL" id="CAK9096027.1"/>
    </source>
</evidence>
<sequence>MPFATSTKLSARNAAALASAVQLGCRVSVATGRIPGPWYEALCSQMPELFGPGVFCNGALVLDGRQVLHSTPLSLEAVAAVVKATAGGCVGGRKIGVLAVTEVETGYEYSELAPDGPSWVTQMIERAGERVRPEPSHAHLLDQEVYKFVMFTADSEDWAAMDKVIPILGTVLRPADATILDCGGGHCEILPPMVNKGAGVQHLLSALDADSSEAMALGDAVNDVEMLQLVGRGVAMGDGNPVAQAAADVVVAPHTEDGVAEAIERYVLRGLPQYPGVSRGDPISGPAAPLSSDALGLDAEDLDKDGGDALTGAFQVQGILCRAPEYADGLLEVSRSLMWGRAIVEETACELAASSWEALECRQLRVLARVAEQPPEQWAWRNQDRALLNGLQPLPQVNPRDLLNKEALRPMPSSLTSFAASWGCQSSTPPNGQGRDHAPRGGGAAELLLHGPSSLSELGPQLALKASLLQVVGQLLTGPEKEPVAKSMAFAHAAFELLGGELTMAAAASAAAVDAAADGSCWGNTEGAFRTFVNLCSYSSCHSAMMVLQSGAEASEQVASKLEAITSGISSVLLCLRPSDFAPPSREEKEKEDVWSPYVLGSFGHRALGLWLSSLTVVIPVLLWLGTALPKPAKKAKAGDTTHQSRLALRDLLQLLQRMLTELQADLTRAASDAAAAALGEAGASVVADGVESFEDAVKEAAKALVEAHQAQLKSLAEICGQRLAGRQYAAFTQLPPMAGLPGGTSQSSIDLPCPGLSFIWDTYPDAVNGLRLCGIIRVVQIAPQVSHDIDDLVKLDPQFTQTLQVERRQKLGMDTPQIKEFLSKTSLMSLGSYCAVANSFEALGLREAAGPFDWMRSDCQGITHLLRNGFEDFLDWDGTSHKVGGLDVFPMRWGGSFWHHDITDVKVRQTFMRRKERFLNAQNENLLFIRVVNGTQELMQITGLYSALQERFGDKSRVRLLVLIDLQDTEQEVITQDLGRDVIFSCVHHSSWESHIPAPTPEEQARLRLHKASDSYSAALVRALYIWASVGSFVTWPSLASFSQRVVQWVGPDPKRDSFQPSRLSLAPVAATATMLTLNAAMAQPFTQMTQPLTQPLTQPYYFVRPTVNRKERKELLKVAAQIPADNTATLHFQQSGAVTATEKLQLSMTGFDIYQKAYEHVMQKDRAFSIKVEGPDSTASLSKQIDEATYHMSLESLGLKGGCSYNVVISSY</sequence>
<comment type="caution">
    <text evidence="3">The sequence shown here is derived from an EMBL/GenBank/DDBJ whole genome shotgun (WGS) entry which is preliminary data.</text>
</comment>
<evidence type="ECO:0000256" key="2">
    <source>
        <dbReference type="SAM" id="MobiDB-lite"/>
    </source>
</evidence>
<dbReference type="Pfam" id="PF08282">
    <property type="entry name" value="Hydrolase_3"/>
    <property type="match status" value="1"/>
</dbReference>
<dbReference type="InterPro" id="IPR014903">
    <property type="entry name" value="DUF1796"/>
</dbReference>
<keyword evidence="4" id="KW-1185">Reference proteome</keyword>
<organism evidence="3 4">
    <name type="scientific">Durusdinium trenchii</name>
    <dbReference type="NCBI Taxonomy" id="1381693"/>
    <lineage>
        <taxon>Eukaryota</taxon>
        <taxon>Sar</taxon>
        <taxon>Alveolata</taxon>
        <taxon>Dinophyceae</taxon>
        <taxon>Suessiales</taxon>
        <taxon>Symbiodiniaceae</taxon>
        <taxon>Durusdinium</taxon>
    </lineage>
</organism>
<feature type="region of interest" description="Disordered" evidence="2">
    <location>
        <begin position="423"/>
        <end position="446"/>
    </location>
</feature>
<proteinExistence type="predicted"/>
<reference evidence="3 4" key="1">
    <citation type="submission" date="2024-02" db="EMBL/GenBank/DDBJ databases">
        <authorList>
            <person name="Chen Y."/>
            <person name="Shah S."/>
            <person name="Dougan E. K."/>
            <person name="Thang M."/>
            <person name="Chan C."/>
        </authorList>
    </citation>
    <scope>NUCLEOTIDE SEQUENCE [LARGE SCALE GENOMIC DNA]</scope>
</reference>
<dbReference type="PROSITE" id="PS01229">
    <property type="entry name" value="COF_2"/>
    <property type="match status" value="1"/>
</dbReference>
<dbReference type="SUPFAM" id="SSF56784">
    <property type="entry name" value="HAD-like"/>
    <property type="match status" value="1"/>
</dbReference>